<evidence type="ECO:0000313" key="2">
    <source>
        <dbReference type="Proteomes" id="UP000279841"/>
    </source>
</evidence>
<accession>A0A3P4ASU1</accession>
<name>A0A3P4ASU1_THETH</name>
<dbReference type="Proteomes" id="UP000279841">
    <property type="component" value="Chromosome"/>
</dbReference>
<sequence>MKRGSALLYILVAVLVLAALALPISLLHYMNVQRYRTELARMQARYLAEAGVFRAIAENGANPNAWFAVSVDGQALGRYRYLSPQSTGSGTRYVGEGETSGGPLSYGVQLSWRVAATVSGGEIVAWEENP</sequence>
<proteinExistence type="predicted"/>
<gene>
    <name evidence="1" type="ORF">TTHN1_01638</name>
</gene>
<evidence type="ECO:0000313" key="1">
    <source>
        <dbReference type="EMBL" id="VCU53850.1"/>
    </source>
</evidence>
<dbReference type="RefSeq" id="WP_124105083.1">
    <property type="nucleotide sequence ID" value="NZ_CP053287.1"/>
</dbReference>
<organism evidence="1 2">
    <name type="scientific">Thermus thermophilus</name>
    <dbReference type="NCBI Taxonomy" id="274"/>
    <lineage>
        <taxon>Bacteria</taxon>
        <taxon>Thermotogati</taxon>
        <taxon>Deinococcota</taxon>
        <taxon>Deinococci</taxon>
        <taxon>Thermales</taxon>
        <taxon>Thermaceae</taxon>
        <taxon>Thermus</taxon>
    </lineage>
</organism>
<dbReference type="AlphaFoldDB" id="A0A3P4ASU1"/>
<protein>
    <submittedName>
        <fullName evidence="1">Uncharacterized protein</fullName>
    </submittedName>
</protein>
<dbReference type="EMBL" id="LR027517">
    <property type="protein sequence ID" value="VCU53850.1"/>
    <property type="molecule type" value="Genomic_DNA"/>
</dbReference>
<reference evidence="1 2" key="1">
    <citation type="submission" date="2018-10" db="EMBL/GenBank/DDBJ databases">
        <authorList>
            <person name="Peiro R."/>
            <person name="Begona"/>
            <person name="Cbmso G."/>
            <person name="Lopez M."/>
            <person name="Gonzalez S."/>
            <person name="Sacristan E."/>
            <person name="Castillo E."/>
        </authorList>
    </citation>
    <scope>NUCLEOTIDE SEQUENCE [LARGE SCALE GENOMIC DNA]</scope>
    <source>
        <strain evidence="1">TTHNAR1</strain>
    </source>
</reference>